<accession>A0ABD3VNH6</accession>
<keyword evidence="4" id="KW-0234">DNA repair</keyword>
<comment type="subcellular location">
    <subcellularLocation>
        <location evidence="1">Nucleus</location>
    </subcellularLocation>
</comment>
<evidence type="ECO:0000256" key="1">
    <source>
        <dbReference type="ARBA" id="ARBA00004123"/>
    </source>
</evidence>
<dbReference type="PANTHER" id="PTHR23240:SF6">
    <property type="entry name" value="DNA CROSS-LINK REPAIR 1A PROTEIN"/>
    <property type="match status" value="1"/>
</dbReference>
<evidence type="ECO:0000256" key="8">
    <source>
        <dbReference type="SAM" id="MobiDB-lite"/>
    </source>
</evidence>
<dbReference type="Gene3D" id="3.60.15.10">
    <property type="entry name" value="Ribonuclease Z/Hydroxyacylglutathione hydrolase-like"/>
    <property type="match status" value="1"/>
</dbReference>
<sequence>MDDSDDEIWEYKSLKKKHKTDEKTSSLITRQNKKLKKATKSLINKSASRGHTQDSIKLESSHFIGNECQSSSYIRPSNSPKEVTVQYQDTSFPSSVDSNRPNANDTENFCPICQAPFSLLRTLSSSSHVVRCLEEPTIPTNECTAGLLCDNKEEMHYKQFKHSALAMARSGQDFTDISGNKSKDISDNDSEDKWRNERLTIKTDIRKKCASNSFNTLTIQQNPMMDVDSQLSLITTQSRDETRPSQEHTRMSQWIGTQSKTVKKGTEPIPDTAILDLDEMRDVSDMLNDALEDEEFLDRRNNSSGGLFNLRCNVNDNVLVKSDNEDERFLFGDDDDDFDVMITQIITPECPSSENLSSSQSAQWKAIFQSQGEIKNGSQNASQKTLNSSQKDESKRKLPSSQNSQGRKTPQKQSSQVLKAKMTPRKKKVNNTNNKKNKSKAALICVEKGQSKNGKPDCKSSSDDKQTVLTSFFSLKTSKTDIKEMKEDSGDDIQAFTDGSSDSSHRSLQKELSINDTNNGNADIKKNSSEISKTTFLKSSSDSFAVRKSLITGVESQVENIDKYEGGGFIPELTGISHESDLTSAVSIDNPTRPSKAPTLLKPDFSVSVLSLNSRTHTVCSDQPVLRKNASEILMASSKRTSTVRRSTDDTAKSFQGKWDKNQSSTVNSASEQNYQKYQQKCPFYKKIPGTSFTVDAFKYGAIPDCKAYFLSHFHYDHYMGLTKKFSQPLYCSQVTANLVQSRIHVDPKFIHPLPLNTAVVIEGTEVTLLEANHCPGSVLLLFKLRSGQAILHTGDFRADPSMELYPVLQNDKIRTLYLDTTYCDPAYTFPPQQDVIDFVVNLVLNARSENPKTLIVCGAYTIGKERVFTAISEALNCRICVTREKKNTLDCLEEPRLQSRLSLKWSDSGLHVLPMAKLKGTNLEEHLSQNAPTYNAVLALEPTGWTFSKKVFSLEHIKPKYNKNGIKIYGVPYSEHSSFMELKHFVQFLKPETIIPTVNNGNPHSRKKMEIIFDSWREEMARGLEQRKGSNPRESKQTNLSAWI</sequence>
<organism evidence="10 11">
    <name type="scientific">Sinanodonta woodiana</name>
    <name type="common">Chinese pond mussel</name>
    <name type="synonym">Anodonta woodiana</name>
    <dbReference type="NCBI Taxonomy" id="1069815"/>
    <lineage>
        <taxon>Eukaryota</taxon>
        <taxon>Metazoa</taxon>
        <taxon>Spiralia</taxon>
        <taxon>Lophotrochozoa</taxon>
        <taxon>Mollusca</taxon>
        <taxon>Bivalvia</taxon>
        <taxon>Autobranchia</taxon>
        <taxon>Heteroconchia</taxon>
        <taxon>Palaeoheterodonta</taxon>
        <taxon>Unionida</taxon>
        <taxon>Unionoidea</taxon>
        <taxon>Unionidae</taxon>
        <taxon>Unioninae</taxon>
        <taxon>Sinanodonta</taxon>
    </lineage>
</organism>
<dbReference type="InterPro" id="IPR036866">
    <property type="entry name" value="RibonucZ/Hydroxyglut_hydro"/>
</dbReference>
<feature type="compositionally biased region" description="Polar residues" evidence="8">
    <location>
        <begin position="399"/>
        <end position="417"/>
    </location>
</feature>
<dbReference type="Pfam" id="PF07522">
    <property type="entry name" value="DRMBL"/>
    <property type="match status" value="1"/>
</dbReference>
<evidence type="ECO:0000256" key="2">
    <source>
        <dbReference type="ARBA" id="ARBA00010304"/>
    </source>
</evidence>
<comment type="caution">
    <text evidence="10">The sequence shown here is derived from an EMBL/GenBank/DDBJ whole genome shotgun (WGS) entry which is preliminary data.</text>
</comment>
<dbReference type="SMART" id="SM00849">
    <property type="entry name" value="Lactamase_B"/>
    <property type="match status" value="1"/>
</dbReference>
<dbReference type="PANTHER" id="PTHR23240">
    <property type="entry name" value="DNA CROSS-LINK REPAIR PROTEIN PSO2/SNM1-RELATED"/>
    <property type="match status" value="1"/>
</dbReference>
<dbReference type="CDD" id="cd16273">
    <property type="entry name" value="SNM1A-1C-like_MBL-fold"/>
    <property type="match status" value="1"/>
</dbReference>
<feature type="domain" description="Metallo-beta-lactamase" evidence="9">
    <location>
        <begin position="689"/>
        <end position="848"/>
    </location>
</feature>
<feature type="region of interest" description="Disordered" evidence="8">
    <location>
        <begin position="637"/>
        <end position="670"/>
    </location>
</feature>
<keyword evidence="11" id="KW-1185">Reference proteome</keyword>
<dbReference type="Gene3D" id="3.40.50.12650">
    <property type="match status" value="1"/>
</dbReference>
<dbReference type="EMBL" id="JBJQND010000010">
    <property type="protein sequence ID" value="KAL3863151.1"/>
    <property type="molecule type" value="Genomic_DNA"/>
</dbReference>
<keyword evidence="3" id="KW-0227">DNA damage</keyword>
<dbReference type="FunFam" id="3.40.50.12650:FF:000001">
    <property type="entry name" value="DNA cross-link repair 1A"/>
    <property type="match status" value="1"/>
</dbReference>
<dbReference type="FunFam" id="3.60.15.10:FF:000010">
    <property type="entry name" value="DNA cross-link repair 1A"/>
    <property type="match status" value="1"/>
</dbReference>
<dbReference type="Proteomes" id="UP001634394">
    <property type="component" value="Unassembled WGS sequence"/>
</dbReference>
<dbReference type="InterPro" id="IPR001279">
    <property type="entry name" value="Metallo-B-lactamas"/>
</dbReference>
<dbReference type="AlphaFoldDB" id="A0ABD3VNH6"/>
<feature type="region of interest" description="Disordered" evidence="8">
    <location>
        <begin position="1024"/>
        <end position="1045"/>
    </location>
</feature>
<feature type="compositionally biased region" description="Basic and acidic residues" evidence="8">
    <location>
        <begin position="1024"/>
        <end position="1037"/>
    </location>
</feature>
<feature type="compositionally biased region" description="Basic residues" evidence="8">
    <location>
        <begin position="422"/>
        <end position="439"/>
    </location>
</feature>
<feature type="compositionally biased region" description="Polar residues" evidence="8">
    <location>
        <begin position="373"/>
        <end position="389"/>
    </location>
</feature>
<dbReference type="GO" id="GO:0006281">
    <property type="term" value="P:DNA repair"/>
    <property type="evidence" value="ECO:0007669"/>
    <property type="project" value="UniProtKB-KW"/>
</dbReference>
<evidence type="ECO:0000256" key="3">
    <source>
        <dbReference type="ARBA" id="ARBA00022763"/>
    </source>
</evidence>
<keyword evidence="5" id="KW-0539">Nucleus</keyword>
<evidence type="ECO:0000313" key="11">
    <source>
        <dbReference type="Proteomes" id="UP001634394"/>
    </source>
</evidence>
<name>A0ABD3VNH6_SINWO</name>
<reference evidence="10 11" key="1">
    <citation type="submission" date="2024-11" db="EMBL/GenBank/DDBJ databases">
        <title>Chromosome-level genome assembly of the freshwater bivalve Anodonta woodiana.</title>
        <authorList>
            <person name="Chen X."/>
        </authorList>
    </citation>
    <scope>NUCLEOTIDE SEQUENCE [LARGE SCALE GENOMIC DNA]</scope>
    <source>
        <strain evidence="10">MN2024</strain>
        <tissue evidence="10">Gills</tissue>
    </source>
</reference>
<evidence type="ECO:0000256" key="7">
    <source>
        <dbReference type="ARBA" id="ARBA00078423"/>
    </source>
</evidence>
<dbReference type="GO" id="GO:0005634">
    <property type="term" value="C:nucleus"/>
    <property type="evidence" value="ECO:0007669"/>
    <property type="project" value="UniProtKB-SubCell"/>
</dbReference>
<feature type="region of interest" description="Disordered" evidence="8">
    <location>
        <begin position="373"/>
        <end position="441"/>
    </location>
</feature>
<proteinExistence type="inferred from homology"/>
<evidence type="ECO:0000313" key="10">
    <source>
        <dbReference type="EMBL" id="KAL3863151.1"/>
    </source>
</evidence>
<dbReference type="SUPFAM" id="SSF56281">
    <property type="entry name" value="Metallo-hydrolase/oxidoreductase"/>
    <property type="match status" value="1"/>
</dbReference>
<evidence type="ECO:0000256" key="4">
    <source>
        <dbReference type="ARBA" id="ARBA00023204"/>
    </source>
</evidence>
<feature type="region of interest" description="Disordered" evidence="8">
    <location>
        <begin position="483"/>
        <end position="509"/>
    </location>
</feature>
<evidence type="ECO:0000256" key="6">
    <source>
        <dbReference type="ARBA" id="ARBA00069609"/>
    </source>
</evidence>
<evidence type="ECO:0000256" key="5">
    <source>
        <dbReference type="ARBA" id="ARBA00023242"/>
    </source>
</evidence>
<evidence type="ECO:0000259" key="9">
    <source>
        <dbReference type="SMART" id="SM00849"/>
    </source>
</evidence>
<dbReference type="InterPro" id="IPR011084">
    <property type="entry name" value="DRMBL"/>
</dbReference>
<gene>
    <name evidence="10" type="ORF">ACJMK2_004920</name>
</gene>
<comment type="similarity">
    <text evidence="2">Belongs to the DNA repair metallo-beta-lactamase (DRMBL) family.</text>
</comment>
<protein>
    <recommendedName>
        <fullName evidence="6">DNA cross-link repair 1A protein</fullName>
    </recommendedName>
    <alternativeName>
        <fullName evidence="7">SNM1 homolog A</fullName>
    </alternativeName>
</protein>